<dbReference type="InterPro" id="IPR039424">
    <property type="entry name" value="SBP_5"/>
</dbReference>
<evidence type="ECO:0000313" key="10">
    <source>
        <dbReference type="Proteomes" id="UP000278036"/>
    </source>
</evidence>
<evidence type="ECO:0000313" key="9">
    <source>
        <dbReference type="Proteomes" id="UP000274097"/>
    </source>
</evidence>
<proteinExistence type="inferred from homology"/>
<comment type="caution">
    <text evidence="7">The sequence shown here is derived from an EMBL/GenBank/DDBJ whole genome shotgun (WGS) entry which is preliminary data.</text>
</comment>
<dbReference type="RefSeq" id="WP_120636607.1">
    <property type="nucleotide sequence ID" value="NZ_RAQU01000007.1"/>
</dbReference>
<dbReference type="PANTHER" id="PTHR30290:SF9">
    <property type="entry name" value="OLIGOPEPTIDE-BINDING PROTEIN APPA"/>
    <property type="match status" value="1"/>
</dbReference>
<feature type="signal peptide" evidence="5">
    <location>
        <begin position="1"/>
        <end position="20"/>
    </location>
</feature>
<dbReference type="GO" id="GO:0043190">
    <property type="term" value="C:ATP-binding cassette (ABC) transporter complex"/>
    <property type="evidence" value="ECO:0007669"/>
    <property type="project" value="InterPro"/>
</dbReference>
<dbReference type="Proteomes" id="UP000278036">
    <property type="component" value="Unassembled WGS sequence"/>
</dbReference>
<dbReference type="OrthoDB" id="7318145at2"/>
<dbReference type="FunCoup" id="A0A3A9JHF0">
    <property type="interactions" value="321"/>
</dbReference>
<dbReference type="InterPro" id="IPR000914">
    <property type="entry name" value="SBP_5_dom"/>
</dbReference>
<name>A0A3A9JHF0_9PROT</name>
<organism evidence="7 10">
    <name type="scientific">Teichococcus wenyumeiae</name>
    <dbReference type="NCBI Taxonomy" id="2478470"/>
    <lineage>
        <taxon>Bacteria</taxon>
        <taxon>Pseudomonadati</taxon>
        <taxon>Pseudomonadota</taxon>
        <taxon>Alphaproteobacteria</taxon>
        <taxon>Acetobacterales</taxon>
        <taxon>Roseomonadaceae</taxon>
        <taxon>Roseomonas</taxon>
    </lineage>
</organism>
<evidence type="ECO:0000256" key="2">
    <source>
        <dbReference type="ARBA" id="ARBA00005695"/>
    </source>
</evidence>
<comment type="similarity">
    <text evidence="2">Belongs to the bacterial solute-binding protein 5 family.</text>
</comment>
<evidence type="ECO:0000259" key="6">
    <source>
        <dbReference type="Pfam" id="PF00496"/>
    </source>
</evidence>
<keyword evidence="3" id="KW-0813">Transport</keyword>
<dbReference type="Pfam" id="PF00496">
    <property type="entry name" value="SBP_bac_5"/>
    <property type="match status" value="1"/>
</dbReference>
<dbReference type="PIRSF" id="PIRSF002741">
    <property type="entry name" value="MppA"/>
    <property type="match status" value="1"/>
</dbReference>
<feature type="domain" description="Solute-binding protein family 5" evidence="6">
    <location>
        <begin position="62"/>
        <end position="436"/>
    </location>
</feature>
<dbReference type="EMBL" id="RFLX01000015">
    <property type="protein sequence ID" value="RMI19796.1"/>
    <property type="molecule type" value="Genomic_DNA"/>
</dbReference>
<keyword evidence="4 5" id="KW-0732">Signal</keyword>
<protein>
    <submittedName>
        <fullName evidence="7">ABC transporter substrate-binding protein</fullName>
    </submittedName>
</protein>
<dbReference type="InParanoid" id="A0A3A9JHF0"/>
<dbReference type="InterPro" id="IPR030678">
    <property type="entry name" value="Peptide/Ni-bd"/>
</dbReference>
<feature type="chain" id="PRO_5017472401" evidence="5">
    <location>
        <begin position="21"/>
        <end position="524"/>
    </location>
</feature>
<dbReference type="Gene3D" id="3.10.105.10">
    <property type="entry name" value="Dipeptide-binding Protein, Domain 3"/>
    <property type="match status" value="1"/>
</dbReference>
<evidence type="ECO:0000256" key="3">
    <source>
        <dbReference type="ARBA" id="ARBA00022448"/>
    </source>
</evidence>
<dbReference type="PANTHER" id="PTHR30290">
    <property type="entry name" value="PERIPLASMIC BINDING COMPONENT OF ABC TRANSPORTER"/>
    <property type="match status" value="1"/>
</dbReference>
<evidence type="ECO:0000256" key="1">
    <source>
        <dbReference type="ARBA" id="ARBA00004418"/>
    </source>
</evidence>
<sequence length="524" mass="55482">MYRSLLPALLLPGLPGLATAAELTIGLGAAITSVDPHVAFGPNRALAMHVYEPLVRSGDRQEPEPGLALSWTTADAMQWEFRLRPGVTFQDGTPFTAEDAAFSLRRAASGEGPRSYRSYTRGIVGLEVKDPLTLVVVTGQAAPLLPRNLSTFGMVSARAAADAAEADFDGGRAAIGTGPFRLLGWSRGAAVTLARNERHWGEWPAWDKVTFRFIPNDTARVAALLAGDLDLIDAVPASLNQTILGRQGLSLTATTTGMLNYLQLDQRLPVPAGVSAFDGGALPGNPFRDLRVRQAMTLAVDRDAIAGRVMQGQAEPSGQLVPPGLSGHVEGLPPATPDPARARALLAAAGYPQGFRVTLRCTGDRYPNDAKVCEALAQMFSRIGIRTTLEVLPAAVFFPRFDPAGTAGDAGLGLAMAGFGPANGDAAASLAGLLHSHDRARGLGSANGGRYGRPDLDSIIEAALHLADPAARQRQAEAATRLAMEDVGIIPIHFIRAQWAYRDRLHLRPRSDGATFAMNIRPNP</sequence>
<comment type="subcellular location">
    <subcellularLocation>
        <location evidence="1">Periplasm</location>
    </subcellularLocation>
</comment>
<dbReference type="Gene3D" id="3.40.190.10">
    <property type="entry name" value="Periplasmic binding protein-like II"/>
    <property type="match status" value="1"/>
</dbReference>
<dbReference type="GO" id="GO:0030288">
    <property type="term" value="C:outer membrane-bounded periplasmic space"/>
    <property type="evidence" value="ECO:0007669"/>
    <property type="project" value="UniProtKB-ARBA"/>
</dbReference>
<evidence type="ECO:0000256" key="4">
    <source>
        <dbReference type="ARBA" id="ARBA00022729"/>
    </source>
</evidence>
<reference evidence="7 10" key="1">
    <citation type="submission" date="2018-09" db="EMBL/GenBank/DDBJ databases">
        <title>Roseomonas sp. nov., isolated from feces of Tibetan antelopes in the Qinghai-Tibet plateau, China.</title>
        <authorList>
            <person name="Tian Z."/>
        </authorList>
    </citation>
    <scope>NUCLEOTIDE SEQUENCE [LARGE SCALE GENOMIC DNA]</scope>
    <source>
        <strain evidence="8 9">Z23</strain>
        <strain evidence="7 10">Z24</strain>
    </source>
</reference>
<dbReference type="EMBL" id="RAQU01000007">
    <property type="protein sequence ID" value="RKK05982.1"/>
    <property type="molecule type" value="Genomic_DNA"/>
</dbReference>
<evidence type="ECO:0000313" key="7">
    <source>
        <dbReference type="EMBL" id="RKK05982.1"/>
    </source>
</evidence>
<evidence type="ECO:0000313" key="8">
    <source>
        <dbReference type="EMBL" id="RMI19796.1"/>
    </source>
</evidence>
<dbReference type="GO" id="GO:0015833">
    <property type="term" value="P:peptide transport"/>
    <property type="evidence" value="ECO:0007669"/>
    <property type="project" value="TreeGrafter"/>
</dbReference>
<keyword evidence="9" id="KW-1185">Reference proteome</keyword>
<dbReference type="SUPFAM" id="SSF53850">
    <property type="entry name" value="Periplasmic binding protein-like II"/>
    <property type="match status" value="1"/>
</dbReference>
<accession>A0A3A9JHF0</accession>
<evidence type="ECO:0000256" key="5">
    <source>
        <dbReference type="SAM" id="SignalP"/>
    </source>
</evidence>
<dbReference type="CDD" id="cd08498">
    <property type="entry name" value="PBP2_NikA_DppA_OppA_like_2"/>
    <property type="match status" value="1"/>
</dbReference>
<dbReference type="Proteomes" id="UP000274097">
    <property type="component" value="Unassembled WGS sequence"/>
</dbReference>
<gene>
    <name evidence="7" type="ORF">D6Z83_01750</name>
    <name evidence="8" type="ORF">EBE87_18140</name>
</gene>
<dbReference type="AlphaFoldDB" id="A0A3A9JHF0"/>
<dbReference type="GO" id="GO:1904680">
    <property type="term" value="F:peptide transmembrane transporter activity"/>
    <property type="evidence" value="ECO:0007669"/>
    <property type="project" value="TreeGrafter"/>
</dbReference>